<evidence type="ECO:0000313" key="9">
    <source>
        <dbReference type="Proteomes" id="UP000620075"/>
    </source>
</evidence>
<keyword evidence="5" id="KW-0812">Transmembrane</keyword>
<feature type="transmembrane region" description="Helical" evidence="5">
    <location>
        <begin position="36"/>
        <end position="57"/>
    </location>
</feature>
<dbReference type="AlphaFoldDB" id="A0A934KEI1"/>
<keyword evidence="5" id="KW-1133">Transmembrane helix</keyword>
<dbReference type="Pfam" id="PF03717">
    <property type="entry name" value="PBP_dimer"/>
    <property type="match status" value="1"/>
</dbReference>
<dbReference type="InterPro" id="IPR012338">
    <property type="entry name" value="Beta-lactam/transpept-like"/>
</dbReference>
<evidence type="ECO:0000256" key="3">
    <source>
        <dbReference type="ARBA" id="ARBA00023136"/>
    </source>
</evidence>
<sequence length="594" mass="63731">MSDFPAGQRRVGSLPRPGLSGSKRQEPGGQLPRLRVLWLLVVAILLAVTIWGRLAYWQVVQHNDLGQLAGDQYLHSIPLPASRGLLLDRELRPLAVNSTVYDVTIAPSQIDVADRDRVGGVLSLVLGADPQVLTMLLASGKQFAYVARRQPKEKVDQLRAARLPGVDLQAVEQRQYLPGGVPNSTLASQLLGFVDWNGRGQRGVEQAYQTQLAGRPGHESSYTDLYGRQIVLGPDSRVPAENGAPLVLTVDANIQYAAEQAIAQGVQEAKAESGSVIVMDTQTGGIVAWASAPGYDANQFASQDPNRLRDPIGAQVYEPGSIMKVVTLAGAIDNGSITPETTINDPGYINVGGVTLHDYDLANHGTITMTNVLERSLNVGAVRAEQAMGKDAYLRNLKAFGIGQPSGVDVAGESASPLRQQWRDAEVATASYGQGVAVNMVQMCAALNAVSNGGVYVQPHVVQSQDGRPVPIAAPRQVISAQSAATMRMMMRSVVQHGAGHLARIPGFELDEGGKTGTSNIPENGKYSKDVWASYAGFLPADNPRFTMLVVVKHPNNGSDDHNEGYYVSAPIWKAIAQEMILQWRIAPENLQPV</sequence>
<dbReference type="SUPFAM" id="SSF56601">
    <property type="entry name" value="beta-lactamase/transpeptidase-like"/>
    <property type="match status" value="1"/>
</dbReference>
<dbReference type="Gene3D" id="3.90.1310.10">
    <property type="entry name" value="Penicillin-binding protein 2a (Domain 2)"/>
    <property type="match status" value="1"/>
</dbReference>
<evidence type="ECO:0000259" key="7">
    <source>
        <dbReference type="Pfam" id="PF03717"/>
    </source>
</evidence>
<feature type="domain" description="Penicillin-binding protein transpeptidase" evidence="6">
    <location>
        <begin position="274"/>
        <end position="577"/>
    </location>
</feature>
<dbReference type="GO" id="GO:0005886">
    <property type="term" value="C:plasma membrane"/>
    <property type="evidence" value="ECO:0007669"/>
    <property type="project" value="TreeGrafter"/>
</dbReference>
<keyword evidence="3 5" id="KW-0472">Membrane</keyword>
<dbReference type="Proteomes" id="UP000620075">
    <property type="component" value="Unassembled WGS sequence"/>
</dbReference>
<dbReference type="Gene3D" id="3.40.710.10">
    <property type="entry name" value="DD-peptidase/beta-lactamase superfamily"/>
    <property type="match status" value="1"/>
</dbReference>
<dbReference type="GO" id="GO:0008658">
    <property type="term" value="F:penicillin binding"/>
    <property type="evidence" value="ECO:0007669"/>
    <property type="project" value="InterPro"/>
</dbReference>
<evidence type="ECO:0000256" key="2">
    <source>
        <dbReference type="ARBA" id="ARBA00007171"/>
    </source>
</evidence>
<evidence type="ECO:0000259" key="6">
    <source>
        <dbReference type="Pfam" id="PF00905"/>
    </source>
</evidence>
<dbReference type="InterPro" id="IPR050515">
    <property type="entry name" value="Beta-lactam/transpept"/>
</dbReference>
<dbReference type="InterPro" id="IPR005311">
    <property type="entry name" value="PBP_dimer"/>
</dbReference>
<name>A0A934KEI1_9BACT</name>
<accession>A0A934KEI1</accession>
<evidence type="ECO:0000256" key="1">
    <source>
        <dbReference type="ARBA" id="ARBA00004370"/>
    </source>
</evidence>
<feature type="domain" description="Penicillin-binding protein dimerisation" evidence="7">
    <location>
        <begin position="79"/>
        <end position="230"/>
    </location>
</feature>
<dbReference type="SUPFAM" id="SSF56519">
    <property type="entry name" value="Penicillin binding protein dimerisation domain"/>
    <property type="match status" value="1"/>
</dbReference>
<gene>
    <name evidence="8" type="ORF">JF888_12865</name>
</gene>
<dbReference type="EMBL" id="JAEKNQ010000051">
    <property type="protein sequence ID" value="MBJ7604064.1"/>
    <property type="molecule type" value="Genomic_DNA"/>
</dbReference>
<dbReference type="Pfam" id="PF00905">
    <property type="entry name" value="Transpeptidase"/>
    <property type="match status" value="1"/>
</dbReference>
<protein>
    <submittedName>
        <fullName evidence="8">Penicillin-binding protein 2</fullName>
    </submittedName>
</protein>
<evidence type="ECO:0000313" key="8">
    <source>
        <dbReference type="EMBL" id="MBJ7604064.1"/>
    </source>
</evidence>
<evidence type="ECO:0000256" key="4">
    <source>
        <dbReference type="SAM" id="MobiDB-lite"/>
    </source>
</evidence>
<dbReference type="PANTHER" id="PTHR30627">
    <property type="entry name" value="PEPTIDOGLYCAN D,D-TRANSPEPTIDASE"/>
    <property type="match status" value="1"/>
</dbReference>
<proteinExistence type="inferred from homology"/>
<dbReference type="PANTHER" id="PTHR30627:SF1">
    <property type="entry name" value="PEPTIDOGLYCAN D,D-TRANSPEPTIDASE FTSI"/>
    <property type="match status" value="1"/>
</dbReference>
<comment type="caution">
    <text evidence="8">The sequence shown here is derived from an EMBL/GenBank/DDBJ whole genome shotgun (WGS) entry which is preliminary data.</text>
</comment>
<comment type="subcellular location">
    <subcellularLocation>
        <location evidence="1">Membrane</location>
    </subcellularLocation>
</comment>
<dbReference type="InterPro" id="IPR036138">
    <property type="entry name" value="PBP_dimer_sf"/>
</dbReference>
<comment type="similarity">
    <text evidence="2">Belongs to the transpeptidase family.</text>
</comment>
<feature type="region of interest" description="Disordered" evidence="4">
    <location>
        <begin position="1"/>
        <end position="28"/>
    </location>
</feature>
<dbReference type="GO" id="GO:0071555">
    <property type="term" value="P:cell wall organization"/>
    <property type="evidence" value="ECO:0007669"/>
    <property type="project" value="TreeGrafter"/>
</dbReference>
<dbReference type="Gene3D" id="3.30.450.330">
    <property type="match status" value="1"/>
</dbReference>
<organism evidence="8 9">
    <name type="scientific">Candidatus Dormiibacter inghamiae</name>
    <dbReference type="NCBI Taxonomy" id="3127013"/>
    <lineage>
        <taxon>Bacteria</taxon>
        <taxon>Bacillati</taxon>
        <taxon>Candidatus Dormiibacterota</taxon>
        <taxon>Candidatus Dormibacteria</taxon>
        <taxon>Candidatus Dormibacterales</taxon>
        <taxon>Candidatus Dormibacteraceae</taxon>
        <taxon>Candidatus Dormiibacter</taxon>
    </lineage>
</organism>
<reference evidence="8 9" key="1">
    <citation type="submission" date="2020-10" db="EMBL/GenBank/DDBJ databases">
        <title>Ca. Dormibacterota MAGs.</title>
        <authorList>
            <person name="Montgomery K."/>
        </authorList>
    </citation>
    <scope>NUCLEOTIDE SEQUENCE [LARGE SCALE GENOMIC DNA]</scope>
    <source>
        <strain evidence="8">SC8811_S16_3</strain>
    </source>
</reference>
<dbReference type="InterPro" id="IPR001460">
    <property type="entry name" value="PCN-bd_Tpept"/>
</dbReference>
<evidence type="ECO:0000256" key="5">
    <source>
        <dbReference type="SAM" id="Phobius"/>
    </source>
</evidence>